<keyword evidence="2" id="KW-1185">Reference proteome</keyword>
<dbReference type="OrthoDB" id="9801450at2"/>
<evidence type="ECO:0008006" key="3">
    <source>
        <dbReference type="Google" id="ProtNLM"/>
    </source>
</evidence>
<feature type="non-terminal residue" evidence="1">
    <location>
        <position position="41"/>
    </location>
</feature>
<accession>A0A062U699</accession>
<dbReference type="STRING" id="1280947.HY30_19265"/>
<dbReference type="EMBL" id="AWFG01000098">
    <property type="protein sequence ID" value="KCZ53268.1"/>
    <property type="molecule type" value="Genomic_DNA"/>
</dbReference>
<evidence type="ECO:0000313" key="1">
    <source>
        <dbReference type="EMBL" id="KCZ53268.1"/>
    </source>
</evidence>
<dbReference type="eggNOG" id="COG3436">
    <property type="taxonomic scope" value="Bacteria"/>
</dbReference>
<comment type="caution">
    <text evidence="1">The sequence shown here is derived from an EMBL/GenBank/DDBJ whole genome shotgun (WGS) entry which is preliminary data.</text>
</comment>
<dbReference type="InterPro" id="IPR008878">
    <property type="entry name" value="Transposase_IS66_Orf2"/>
</dbReference>
<gene>
    <name evidence="1" type="ORF">HY30_19265</name>
</gene>
<organism evidence="1 2">
    <name type="scientific">Hyphomonas chukchiensis</name>
    <dbReference type="NCBI Taxonomy" id="1280947"/>
    <lineage>
        <taxon>Bacteria</taxon>
        <taxon>Pseudomonadati</taxon>
        <taxon>Pseudomonadota</taxon>
        <taxon>Alphaproteobacteria</taxon>
        <taxon>Hyphomonadales</taxon>
        <taxon>Hyphomonadaceae</taxon>
        <taxon>Hyphomonas</taxon>
    </lineage>
</organism>
<dbReference type="AlphaFoldDB" id="A0A062U699"/>
<reference evidence="1 2" key="1">
    <citation type="journal article" date="2014" name="Antonie Van Leeuwenhoek">
        <title>Hyphomonas beringensis sp. nov. and Hyphomonas chukchiensis sp. nov., isolated from surface seawater of the Bering Sea and Chukchi Sea.</title>
        <authorList>
            <person name="Li C."/>
            <person name="Lai Q."/>
            <person name="Li G."/>
            <person name="Dong C."/>
            <person name="Wang J."/>
            <person name="Liao Y."/>
            <person name="Shao Z."/>
        </authorList>
    </citation>
    <scope>NUCLEOTIDE SEQUENCE [LARGE SCALE GENOMIC DNA]</scope>
    <source>
        <strain evidence="1 2">BH-BN04-4</strain>
    </source>
</reference>
<name>A0A062U699_9PROT</name>
<sequence>MMIVPAGVKVHLALGYTDMRKGIDGLTMLVQDVLKKDPFSG</sequence>
<protein>
    <recommendedName>
        <fullName evidence="3">Transposase</fullName>
    </recommendedName>
</protein>
<dbReference type="Proteomes" id="UP000027190">
    <property type="component" value="Unassembled WGS sequence"/>
</dbReference>
<proteinExistence type="predicted"/>
<evidence type="ECO:0000313" key="2">
    <source>
        <dbReference type="Proteomes" id="UP000027190"/>
    </source>
</evidence>
<dbReference type="Pfam" id="PF05717">
    <property type="entry name" value="TnpB_IS66"/>
    <property type="match status" value="1"/>
</dbReference>
<dbReference type="RefSeq" id="WP_034744864.1">
    <property type="nucleotide sequence ID" value="NZ_AWFG01000098.1"/>
</dbReference>